<dbReference type="SUPFAM" id="SSF53850">
    <property type="entry name" value="Periplasmic binding protein-like II"/>
    <property type="match status" value="1"/>
</dbReference>
<dbReference type="PROSITE" id="PS50931">
    <property type="entry name" value="HTH_LYSR"/>
    <property type="match status" value="1"/>
</dbReference>
<evidence type="ECO:0000313" key="7">
    <source>
        <dbReference type="Proteomes" id="UP000464186"/>
    </source>
</evidence>
<dbReference type="InterPro" id="IPR005119">
    <property type="entry name" value="LysR_subst-bd"/>
</dbReference>
<evidence type="ECO:0000256" key="1">
    <source>
        <dbReference type="ARBA" id="ARBA00009437"/>
    </source>
</evidence>
<dbReference type="GO" id="GO:0003700">
    <property type="term" value="F:DNA-binding transcription factor activity"/>
    <property type="evidence" value="ECO:0007669"/>
    <property type="project" value="InterPro"/>
</dbReference>
<evidence type="ECO:0000259" key="5">
    <source>
        <dbReference type="PROSITE" id="PS50931"/>
    </source>
</evidence>
<dbReference type="Proteomes" id="UP000464186">
    <property type="component" value="Chromosome"/>
</dbReference>
<dbReference type="AlphaFoldDB" id="A0A6P1NQU2"/>
<protein>
    <submittedName>
        <fullName evidence="6">LysR family transcriptional regulator</fullName>
    </submittedName>
</protein>
<dbReference type="GO" id="GO:0005829">
    <property type="term" value="C:cytosol"/>
    <property type="evidence" value="ECO:0007669"/>
    <property type="project" value="TreeGrafter"/>
</dbReference>
<gene>
    <name evidence="6" type="ORF">GU243_00420</name>
</gene>
<proteinExistence type="inferred from homology"/>
<evidence type="ECO:0000256" key="3">
    <source>
        <dbReference type="ARBA" id="ARBA00023125"/>
    </source>
</evidence>
<dbReference type="InterPro" id="IPR050950">
    <property type="entry name" value="HTH-type_LysR_regulators"/>
</dbReference>
<dbReference type="SUPFAM" id="SSF46785">
    <property type="entry name" value="Winged helix' DNA-binding domain"/>
    <property type="match status" value="1"/>
</dbReference>
<dbReference type="PANTHER" id="PTHR30419">
    <property type="entry name" value="HTH-TYPE TRANSCRIPTIONAL REGULATOR YBHD"/>
    <property type="match status" value="1"/>
</dbReference>
<comment type="similarity">
    <text evidence="1">Belongs to the LysR transcriptional regulatory family.</text>
</comment>
<dbReference type="Gene3D" id="3.40.190.290">
    <property type="match status" value="1"/>
</dbReference>
<dbReference type="GO" id="GO:0003677">
    <property type="term" value="F:DNA binding"/>
    <property type="evidence" value="ECO:0007669"/>
    <property type="project" value="UniProtKB-KW"/>
</dbReference>
<dbReference type="EMBL" id="CP047898">
    <property type="protein sequence ID" value="QHK22109.1"/>
    <property type="molecule type" value="Genomic_DNA"/>
</dbReference>
<accession>A0A6P1NQU2</accession>
<dbReference type="PANTHER" id="PTHR30419:SF8">
    <property type="entry name" value="NITROGEN ASSIMILATION TRANSCRIPTIONAL ACTIVATOR-RELATED"/>
    <property type="match status" value="1"/>
</dbReference>
<evidence type="ECO:0000313" key="6">
    <source>
        <dbReference type="EMBL" id="QHK22109.1"/>
    </source>
</evidence>
<keyword evidence="7" id="KW-1185">Reference proteome</keyword>
<sequence>MLPTALIYFHDVARTGSITEAAAVQHVSASAISRQIGSLERSAGVPLFVRHPRGMTLTDAGRLLLAHARRAEAEGESLVQELRDSEKRHQRVITVASSEGLARCRVPEAIARFTMDHQDVNFHLDVVSSENATRMVIEGQADIAAVYALGPQRDVAVEFSVPAPACAVAAKGHPLTVGETVTLTELCRYPLALPSPGITQRELFDIAVQMENLHPRIALSTDHASPALEFARSGAGATLLSQLVVHPKRETDLKFMTVEHPVFHQRQGQIQTLAGRRKPAILTAFSQALAESLSAS</sequence>
<keyword evidence="4" id="KW-0804">Transcription</keyword>
<reference evidence="6 7" key="1">
    <citation type="submission" date="2020-01" db="EMBL/GenBank/DDBJ databases">
        <title>Pseudarthrobacter psychrotolerans sp. nov., isolated from antarctic soil.</title>
        <authorList>
            <person name="Shin Y."/>
            <person name="Park W."/>
        </authorList>
    </citation>
    <scope>NUCLEOTIDE SEQUENCE [LARGE SCALE GENOMIC DNA]</scope>
    <source>
        <strain evidence="6 7">YJ56</strain>
    </source>
</reference>
<organism evidence="6 7">
    <name type="scientific">Pseudarthrobacter psychrotolerans</name>
    <dbReference type="NCBI Taxonomy" id="2697569"/>
    <lineage>
        <taxon>Bacteria</taxon>
        <taxon>Bacillati</taxon>
        <taxon>Actinomycetota</taxon>
        <taxon>Actinomycetes</taxon>
        <taxon>Micrococcales</taxon>
        <taxon>Micrococcaceae</taxon>
        <taxon>Pseudarthrobacter</taxon>
    </lineage>
</organism>
<evidence type="ECO:0000256" key="2">
    <source>
        <dbReference type="ARBA" id="ARBA00023015"/>
    </source>
</evidence>
<dbReference type="InterPro" id="IPR036390">
    <property type="entry name" value="WH_DNA-bd_sf"/>
</dbReference>
<dbReference type="InterPro" id="IPR000847">
    <property type="entry name" value="LysR_HTH_N"/>
</dbReference>
<dbReference type="Pfam" id="PF03466">
    <property type="entry name" value="LysR_substrate"/>
    <property type="match status" value="1"/>
</dbReference>
<dbReference type="KEGG" id="psey:GU243_00420"/>
<evidence type="ECO:0000256" key="4">
    <source>
        <dbReference type="ARBA" id="ARBA00023163"/>
    </source>
</evidence>
<dbReference type="InterPro" id="IPR036388">
    <property type="entry name" value="WH-like_DNA-bd_sf"/>
</dbReference>
<dbReference type="Pfam" id="PF00126">
    <property type="entry name" value="HTH_1"/>
    <property type="match status" value="1"/>
</dbReference>
<name>A0A6P1NQU2_9MICC</name>
<keyword evidence="3" id="KW-0238">DNA-binding</keyword>
<feature type="domain" description="HTH lysR-type" evidence="5">
    <location>
        <begin position="1"/>
        <end position="58"/>
    </location>
</feature>
<dbReference type="Gene3D" id="1.10.10.10">
    <property type="entry name" value="Winged helix-like DNA-binding domain superfamily/Winged helix DNA-binding domain"/>
    <property type="match status" value="1"/>
</dbReference>
<dbReference type="FunFam" id="1.10.10.10:FF:000001">
    <property type="entry name" value="LysR family transcriptional regulator"/>
    <property type="match status" value="1"/>
</dbReference>
<keyword evidence="2" id="KW-0805">Transcription regulation</keyword>